<keyword evidence="4" id="KW-1185">Reference proteome</keyword>
<dbReference type="STRING" id="299467.A0A443SI27"/>
<feature type="compositionally biased region" description="Polar residues" evidence="1">
    <location>
        <begin position="313"/>
        <end position="325"/>
    </location>
</feature>
<feature type="compositionally biased region" description="Basic residues" evidence="1">
    <location>
        <begin position="219"/>
        <end position="229"/>
    </location>
</feature>
<gene>
    <name evidence="3" type="ORF">B4U80_14859</name>
</gene>
<evidence type="ECO:0000256" key="1">
    <source>
        <dbReference type="SAM" id="MobiDB-lite"/>
    </source>
</evidence>
<dbReference type="Pfam" id="PF00651">
    <property type="entry name" value="BTB"/>
    <property type="match status" value="1"/>
</dbReference>
<dbReference type="SUPFAM" id="SSF54695">
    <property type="entry name" value="POZ domain"/>
    <property type="match status" value="1"/>
</dbReference>
<evidence type="ECO:0000313" key="4">
    <source>
        <dbReference type="Proteomes" id="UP000288716"/>
    </source>
</evidence>
<dbReference type="VEuPathDB" id="VectorBase:LDEU004897"/>
<dbReference type="InterPro" id="IPR011333">
    <property type="entry name" value="SKP1/BTB/POZ_sf"/>
</dbReference>
<organism evidence="3 4">
    <name type="scientific">Leptotrombidium deliense</name>
    <dbReference type="NCBI Taxonomy" id="299467"/>
    <lineage>
        <taxon>Eukaryota</taxon>
        <taxon>Metazoa</taxon>
        <taxon>Ecdysozoa</taxon>
        <taxon>Arthropoda</taxon>
        <taxon>Chelicerata</taxon>
        <taxon>Arachnida</taxon>
        <taxon>Acari</taxon>
        <taxon>Acariformes</taxon>
        <taxon>Trombidiformes</taxon>
        <taxon>Prostigmata</taxon>
        <taxon>Anystina</taxon>
        <taxon>Parasitengona</taxon>
        <taxon>Trombiculoidea</taxon>
        <taxon>Trombiculidae</taxon>
        <taxon>Leptotrombidium</taxon>
    </lineage>
</organism>
<feature type="domain" description="BTB" evidence="2">
    <location>
        <begin position="28"/>
        <end position="102"/>
    </location>
</feature>
<dbReference type="SMART" id="SM00225">
    <property type="entry name" value="BTB"/>
    <property type="match status" value="1"/>
</dbReference>
<feature type="region of interest" description="Disordered" evidence="1">
    <location>
        <begin position="181"/>
        <end position="325"/>
    </location>
</feature>
<accession>A0A443SI27</accession>
<reference evidence="3 4" key="1">
    <citation type="journal article" date="2018" name="Gigascience">
        <title>Genomes of trombidid mites reveal novel predicted allergens and laterally-transferred genes associated with secondary metabolism.</title>
        <authorList>
            <person name="Dong X."/>
            <person name="Chaisiri K."/>
            <person name="Xia D."/>
            <person name="Armstrong S.D."/>
            <person name="Fang Y."/>
            <person name="Donnelly M.J."/>
            <person name="Kadowaki T."/>
            <person name="McGarry J.W."/>
            <person name="Darby A.C."/>
            <person name="Makepeace B.L."/>
        </authorList>
    </citation>
    <scope>NUCLEOTIDE SEQUENCE [LARGE SCALE GENOMIC DNA]</scope>
    <source>
        <strain evidence="3">UoL-UT</strain>
    </source>
</reference>
<feature type="compositionally biased region" description="Basic and acidic residues" evidence="1">
    <location>
        <begin position="182"/>
        <end position="218"/>
    </location>
</feature>
<dbReference type="InterPro" id="IPR000210">
    <property type="entry name" value="BTB/POZ_dom"/>
</dbReference>
<evidence type="ECO:0000259" key="2">
    <source>
        <dbReference type="PROSITE" id="PS50097"/>
    </source>
</evidence>
<dbReference type="Proteomes" id="UP000288716">
    <property type="component" value="Unassembled WGS sequence"/>
</dbReference>
<proteinExistence type="predicted"/>
<feature type="compositionally biased region" description="Basic and acidic residues" evidence="1">
    <location>
        <begin position="277"/>
        <end position="299"/>
    </location>
</feature>
<protein>
    <recommendedName>
        <fullName evidence="2">BTB domain-containing protein</fullName>
    </recommendedName>
</protein>
<dbReference type="EMBL" id="NCKV01002229">
    <property type="protein sequence ID" value="RWS27142.1"/>
    <property type="molecule type" value="Genomic_DNA"/>
</dbReference>
<comment type="caution">
    <text evidence="3">The sequence shown here is derived from an EMBL/GenBank/DDBJ whole genome shotgun (WGS) entry which is preliminary data.</text>
</comment>
<dbReference type="AlphaFoldDB" id="A0A443SI27"/>
<name>A0A443SI27_9ACAR</name>
<dbReference type="PROSITE" id="PS50097">
    <property type="entry name" value="BTB"/>
    <property type="match status" value="1"/>
</dbReference>
<evidence type="ECO:0000313" key="3">
    <source>
        <dbReference type="EMBL" id="RWS27142.1"/>
    </source>
</evidence>
<dbReference type="Gene3D" id="3.30.710.10">
    <property type="entry name" value="Potassium Channel Kv1.1, Chain A"/>
    <property type="match status" value="1"/>
</dbReference>
<sequence>MENSKRIRLWKEPTSSGFEQLFKSQALVDVYLYCDGEIVSAHRSVLYVGSSFFKQLFSKFGQLNATACCLNNLVVTLPPEITMESLNIMLELLYKNEVFIRKNQSQSFHKVCSVLGLEGINFEVFDRIEENEPANSEACNYVLTESRNIDVEKRIFSNNENVKRKNENVQSNITDFYTAKKSKGDKLQQHQFKNMRETTGDKEKVTNTEIIKPNEKNGKRVKPVNSRHRPPFEVIIPESPPSSYRDNATDEDASPKDTLPGSGETRERLQHVNAGKEITKDNDNDEFTPRKLRTSDPLDPKNFSQFFKEKRNQQMQSTPSHGSFV</sequence>